<sequence length="114" mass="12677">MVIGFNGTMIADPSYIRGAVSTSSDCSERKNHSVRHISRIPRCQSEGLGRSRHHIRGLIIGSSPMSCRAGGVRLLRSRILYVCLAQATQWNQDIGPYFRESPLAGQSKDHLLRK</sequence>
<dbReference type="AlphaFoldDB" id="A0A219AP46"/>
<keyword evidence="2" id="KW-1185">Reference proteome</keyword>
<proteinExistence type="predicted"/>
<comment type="caution">
    <text evidence="1">The sequence shown here is derived from an EMBL/GenBank/DDBJ whole genome shotgun (WGS) entry which is preliminary data.</text>
</comment>
<organism evidence="1 2">
    <name type="scientific">Pochonia chlamydosporia 170</name>
    <dbReference type="NCBI Taxonomy" id="1380566"/>
    <lineage>
        <taxon>Eukaryota</taxon>
        <taxon>Fungi</taxon>
        <taxon>Dikarya</taxon>
        <taxon>Ascomycota</taxon>
        <taxon>Pezizomycotina</taxon>
        <taxon>Sordariomycetes</taxon>
        <taxon>Hypocreomycetidae</taxon>
        <taxon>Hypocreales</taxon>
        <taxon>Clavicipitaceae</taxon>
        <taxon>Pochonia</taxon>
    </lineage>
</organism>
<evidence type="ECO:0000313" key="2">
    <source>
        <dbReference type="Proteomes" id="UP000078397"/>
    </source>
</evidence>
<dbReference type="KEGG" id="pchm:VFPPC_18220"/>
<dbReference type="GeneID" id="28852927"/>
<gene>
    <name evidence="1" type="ORF">VFPPC_18220</name>
</gene>
<dbReference type="EMBL" id="LSBJ02000009">
    <property type="protein sequence ID" value="OWT42608.1"/>
    <property type="molecule type" value="Genomic_DNA"/>
</dbReference>
<accession>A0A219AP46</accession>
<reference evidence="1 2" key="1">
    <citation type="journal article" date="2016" name="PLoS Pathog.">
        <title>Biosynthesis of antibiotic leucinostatins in bio-control fungus Purpureocillium lilacinum and their inhibition on phytophthora revealed by genome mining.</title>
        <authorList>
            <person name="Wang G."/>
            <person name="Liu Z."/>
            <person name="Lin R."/>
            <person name="Li E."/>
            <person name="Mao Z."/>
            <person name="Ling J."/>
            <person name="Yang Y."/>
            <person name="Yin W.B."/>
            <person name="Xie B."/>
        </authorList>
    </citation>
    <scope>NUCLEOTIDE SEQUENCE [LARGE SCALE GENOMIC DNA]</scope>
    <source>
        <strain evidence="1">170</strain>
    </source>
</reference>
<evidence type="ECO:0000313" key="1">
    <source>
        <dbReference type="EMBL" id="OWT42608.1"/>
    </source>
</evidence>
<dbReference type="RefSeq" id="XP_022285100.1">
    <property type="nucleotide sequence ID" value="XM_022429867.1"/>
</dbReference>
<protein>
    <submittedName>
        <fullName evidence="1">Uncharacterized protein</fullName>
    </submittedName>
</protein>
<name>A0A219AP46_METCM</name>
<dbReference type="Proteomes" id="UP000078397">
    <property type="component" value="Unassembled WGS sequence"/>
</dbReference>